<dbReference type="EMBL" id="JANAVB010044819">
    <property type="protein sequence ID" value="KAJ6790951.1"/>
    <property type="molecule type" value="Genomic_DNA"/>
</dbReference>
<name>A0AAX6DGS3_IRIPA</name>
<dbReference type="Proteomes" id="UP001140949">
    <property type="component" value="Unassembled WGS sequence"/>
</dbReference>
<reference evidence="1" key="1">
    <citation type="journal article" date="2023" name="GigaByte">
        <title>Genome assembly of the bearded iris, Iris pallida Lam.</title>
        <authorList>
            <person name="Bruccoleri R.E."/>
            <person name="Oakeley E.J."/>
            <person name="Faust A.M.E."/>
            <person name="Altorfer M."/>
            <person name="Dessus-Babus S."/>
            <person name="Burckhardt D."/>
            <person name="Oertli M."/>
            <person name="Naumann U."/>
            <person name="Petersen F."/>
            <person name="Wong J."/>
        </authorList>
    </citation>
    <scope>NUCLEOTIDE SEQUENCE</scope>
    <source>
        <strain evidence="1">GSM-AAB239-AS_SAM_17_03QT</strain>
    </source>
</reference>
<proteinExistence type="predicted"/>
<organism evidence="1 2">
    <name type="scientific">Iris pallida</name>
    <name type="common">Sweet iris</name>
    <dbReference type="NCBI Taxonomy" id="29817"/>
    <lineage>
        <taxon>Eukaryota</taxon>
        <taxon>Viridiplantae</taxon>
        <taxon>Streptophyta</taxon>
        <taxon>Embryophyta</taxon>
        <taxon>Tracheophyta</taxon>
        <taxon>Spermatophyta</taxon>
        <taxon>Magnoliopsida</taxon>
        <taxon>Liliopsida</taxon>
        <taxon>Asparagales</taxon>
        <taxon>Iridaceae</taxon>
        <taxon>Iridoideae</taxon>
        <taxon>Irideae</taxon>
        <taxon>Iris</taxon>
    </lineage>
</organism>
<dbReference type="AlphaFoldDB" id="A0AAX6DGS3"/>
<sequence length="38" mass="4312">MKGIETKKRRHLPWVPVVEIKDYCVPAARSDVCGERGS</sequence>
<keyword evidence="2" id="KW-1185">Reference proteome</keyword>
<reference evidence="1" key="2">
    <citation type="submission" date="2023-04" db="EMBL/GenBank/DDBJ databases">
        <authorList>
            <person name="Bruccoleri R.E."/>
            <person name="Oakeley E.J."/>
            <person name="Faust A.-M."/>
            <person name="Dessus-Babus S."/>
            <person name="Altorfer M."/>
            <person name="Burckhardt D."/>
            <person name="Oertli M."/>
            <person name="Naumann U."/>
            <person name="Petersen F."/>
            <person name="Wong J."/>
        </authorList>
    </citation>
    <scope>NUCLEOTIDE SEQUENCE</scope>
    <source>
        <strain evidence="1">GSM-AAB239-AS_SAM_17_03QT</strain>
        <tissue evidence="1">Leaf</tissue>
    </source>
</reference>
<protein>
    <submittedName>
        <fullName evidence="1">Uncharacterized protein</fullName>
    </submittedName>
</protein>
<evidence type="ECO:0000313" key="2">
    <source>
        <dbReference type="Proteomes" id="UP001140949"/>
    </source>
</evidence>
<accession>A0AAX6DGS3</accession>
<evidence type="ECO:0000313" key="1">
    <source>
        <dbReference type="EMBL" id="KAJ6790951.1"/>
    </source>
</evidence>
<gene>
    <name evidence="1" type="ORF">M6B38_246810</name>
</gene>
<comment type="caution">
    <text evidence="1">The sequence shown here is derived from an EMBL/GenBank/DDBJ whole genome shotgun (WGS) entry which is preliminary data.</text>
</comment>